<evidence type="ECO:0000256" key="1">
    <source>
        <dbReference type="ARBA" id="ARBA00022729"/>
    </source>
</evidence>
<keyword evidence="2" id="KW-1015">Disulfide bond</keyword>
<dbReference type="PANTHER" id="PTHR44337">
    <property type="entry name" value="CARCINOEMBRYONIC ANTIGEN-RELATED CELL ADHESION MOLECULE 8"/>
    <property type="match status" value="1"/>
</dbReference>
<evidence type="ECO:0000256" key="4">
    <source>
        <dbReference type="ARBA" id="ARBA00023319"/>
    </source>
</evidence>
<protein>
    <recommendedName>
        <fullName evidence="10">Ig-like domain-containing protein</fullName>
    </recommendedName>
</protein>
<gene>
    <name evidence="8" type="ORF">JIN87_02450</name>
</gene>
<evidence type="ECO:0000259" key="7">
    <source>
        <dbReference type="SMART" id="SM00409"/>
    </source>
</evidence>
<feature type="domain" description="Immunoglobulin subtype 2" evidence="6">
    <location>
        <begin position="712"/>
        <end position="770"/>
    </location>
</feature>
<dbReference type="SMART" id="SM00409">
    <property type="entry name" value="IG"/>
    <property type="match status" value="3"/>
</dbReference>
<keyword evidence="9" id="KW-1185">Reference proteome</keyword>
<keyword evidence="3" id="KW-0325">Glycoprotein</keyword>
<dbReference type="Gene3D" id="2.60.40.10">
    <property type="entry name" value="Immunoglobulins"/>
    <property type="match status" value="3"/>
</dbReference>
<accession>A0A934VPN3</accession>
<evidence type="ECO:0000256" key="2">
    <source>
        <dbReference type="ARBA" id="ARBA00023157"/>
    </source>
</evidence>
<feature type="chain" id="PRO_5036790190" description="Ig-like domain-containing protein" evidence="5">
    <location>
        <begin position="23"/>
        <end position="1708"/>
    </location>
</feature>
<dbReference type="NCBIfam" id="TIGR02608">
    <property type="entry name" value="delta_60_rpt"/>
    <property type="match status" value="2"/>
</dbReference>
<evidence type="ECO:0008006" key="10">
    <source>
        <dbReference type="Google" id="ProtNLM"/>
    </source>
</evidence>
<dbReference type="CDD" id="cd00096">
    <property type="entry name" value="Ig"/>
    <property type="match status" value="1"/>
</dbReference>
<dbReference type="InterPro" id="IPR003599">
    <property type="entry name" value="Ig_sub"/>
</dbReference>
<evidence type="ECO:0000313" key="9">
    <source>
        <dbReference type="Proteomes" id="UP000617628"/>
    </source>
</evidence>
<dbReference type="InterPro" id="IPR036179">
    <property type="entry name" value="Ig-like_dom_sf"/>
</dbReference>
<reference evidence="8" key="1">
    <citation type="submission" date="2021-01" db="EMBL/GenBank/DDBJ databases">
        <title>Modified the classification status of verrucomicrobia.</title>
        <authorList>
            <person name="Feng X."/>
        </authorList>
    </citation>
    <scope>NUCLEOTIDE SEQUENCE</scope>
    <source>
        <strain evidence="8">KCTC 13126</strain>
    </source>
</reference>
<proteinExistence type="predicted"/>
<keyword evidence="4" id="KW-0393">Immunoglobulin domain</keyword>
<dbReference type="PANTHER" id="PTHR44337:SF20">
    <property type="entry name" value="CARCINOEMBRYONIC ANTIGEN-RELATED CELL ADHESION MOLECULE 5-RELATED"/>
    <property type="match status" value="1"/>
</dbReference>
<dbReference type="EMBL" id="JAENIL010000003">
    <property type="protein sequence ID" value="MBK1875708.1"/>
    <property type="molecule type" value="Genomic_DNA"/>
</dbReference>
<dbReference type="InterPro" id="IPR003598">
    <property type="entry name" value="Ig_sub2"/>
</dbReference>
<dbReference type="Gene3D" id="2.80.10.50">
    <property type="match status" value="2"/>
</dbReference>
<sequence length="1708" mass="187071">MKAAIAAICVALSINAFQAVHSADYQLSEEFDLETSITAAPEAYLPLGDGRAIAFGNFDQLNGELTGSFLILDTDKSFKPLTSEAPILGSTPSQAVLNSNGTISVLFEQHSISAIDSASAALLTYNANGELDRAIGIPYGLLLLPDDQFAVFENQRNDITTPPTWTTKAIRYTLESSNVLTPDTTFTSPSIPGTTESIHTLPGGGFLLQGEFPHASTLATSLFIKLTSSGAIDTSFSRTGITKSTPNLELPQPIALPNGDIFLVSSHGYSPTLIRLASDGTIDSAFTLAPDIGFYPPTTTLTPTESGQYYLSGNSLQIDQDHVNALRLNADGSLDETFQFDRTKHFVESGWGHSAFVFTDGTVLTSGRTSEDDYQNIHFAQLSADGTATAIAPGLIEQLTKATASWLPSGELLLEDGIAHVDGSRRVSFSSDIIYHYLRARPTGGFVGPNYEIYDENVTLVNTLEPPQYTNFLAVLPDDTLLVYGRVEDFGDQVLRKLRLDGTFDPDFPQIPAPYEILAVTDTHFYFAAYDDAVGDQTLQRYSIDGTRDTSFSIQNDHLRSSQITITDEAIYLPYVRPLGQAPQQIFGARYLLDGSEDTSYTPHNLIRRTSPSELPTKLNFAPDGSSFHLALADQQEEQGGFANLYRISPLGEVTVIDGSLRWKNATVSVSAEGDVLVSGTAKTPIGEVETAGLYTSTPVSFSTPFLEKVSYSSEAFTLEVATLEEADASYSWLKNGAPLSGETSTTLSFPSLGPDDAGDYTLTATSNGETHKFGPIKLLPPSHPVISQNPQDLFAYLNSNQVLQGHATALPNADYQWFRDGKPLAGANSPSLEIESLSLGDIGTYQLRARNPFGTNWSKPAIVSLKGVAKVGETRVKVRHEVSSPAALNGNIIPRKGGGYFDRRTDPNDPFAIKQLYTEHKPDGTVVEDYASTLNLGDYDDIRICPFSGQIFPYWSEYIDNGTSLRTTFTRLRPNGSIDSDFGEHSIEGDYFRGAAFRQWPDGTVWVESYHHALSITSEGVATEIKRNRGNSTLYNTNFIDKFSLALDDGTVTLVEQHGAPVYRISAEGDLVEEHHTLQIGWREDGLELMGIWPNGTMLFYDDANAMLRSLDWAEAEQWTIPLGDRRILTIHNWEQLAASTVGQDSTQIHLIVHQDDTYASAQIVTVSQDGTHNLDTSKTFDVEFKAKSFTALENDEFLITGRGANRNKFSEHISGTQTVNPTTGEIKVSTLSIQTNRQVTYLSDTTPDGSFFAILDGSIIDDIETGFVAKFGPDRKPDPNFVPDIDWSVVGWPEKLLPLPDGGVAVITHTHGRHFCLVLRANGEARSSFEIIPTTLTDIHTSPPAIHLQNNSHLITLSSNLYETELQRHTLDGVKDTQFSPDTSFNQISYLDSDVDSQGRIYFAFDPVLPGPNLLVRYHADGSIDNSFSRPSEIEDIKAIAIDSQNRLYVGGSSVHRLTNSGMIDPNFEPRPLNLSFHSFFTVLPNDSLVAGYSIYDKNGLLQERLGSFGSTYRHHVVGGALAIIPHDYQPDSVNLEFYSLTGFPAIYRQPRSQSASLGSSHTLQIHSEPVPGIRYQWFRNGKLIEGENSASLAFPSLQPSDFANYSVTMKWPNGELAFPQFSLSQGTGNAPAASLPELVFTNDGTTLNLHWEDTPETPFTLMQSDDHRLWLPAAYPLARDGNSTQTSISLESAELPIFLKLEHTE</sequence>
<feature type="domain" description="Immunoglobulin" evidence="7">
    <location>
        <begin position="1553"/>
        <end position="1629"/>
    </location>
</feature>
<organism evidence="8 9">
    <name type="scientific">Pelagicoccus mobilis</name>
    <dbReference type="NCBI Taxonomy" id="415221"/>
    <lineage>
        <taxon>Bacteria</taxon>
        <taxon>Pseudomonadati</taxon>
        <taxon>Verrucomicrobiota</taxon>
        <taxon>Opitutia</taxon>
        <taxon>Puniceicoccales</taxon>
        <taxon>Pelagicoccaceae</taxon>
        <taxon>Pelagicoccus</taxon>
    </lineage>
</organism>
<dbReference type="InterPro" id="IPR052598">
    <property type="entry name" value="IgSF_CEA-related"/>
</dbReference>
<feature type="signal peptide" evidence="5">
    <location>
        <begin position="1"/>
        <end position="22"/>
    </location>
</feature>
<dbReference type="SUPFAM" id="SSF48726">
    <property type="entry name" value="Immunoglobulin"/>
    <property type="match status" value="3"/>
</dbReference>
<dbReference type="InterPro" id="IPR013783">
    <property type="entry name" value="Ig-like_fold"/>
</dbReference>
<dbReference type="SMART" id="SM00408">
    <property type="entry name" value="IGc2"/>
    <property type="match status" value="2"/>
</dbReference>
<comment type="caution">
    <text evidence="8">The sequence shown here is derived from an EMBL/GenBank/DDBJ whole genome shotgun (WGS) entry which is preliminary data.</text>
</comment>
<keyword evidence="1 5" id="KW-0732">Signal</keyword>
<evidence type="ECO:0000256" key="5">
    <source>
        <dbReference type="SAM" id="SignalP"/>
    </source>
</evidence>
<name>A0A934VPN3_9BACT</name>
<dbReference type="RefSeq" id="WP_200353926.1">
    <property type="nucleotide sequence ID" value="NZ_JAENIL010000003.1"/>
</dbReference>
<feature type="domain" description="Immunoglobulin" evidence="7">
    <location>
        <begin position="704"/>
        <end position="780"/>
    </location>
</feature>
<evidence type="ECO:0000259" key="6">
    <source>
        <dbReference type="SMART" id="SM00408"/>
    </source>
</evidence>
<evidence type="ECO:0000256" key="3">
    <source>
        <dbReference type="ARBA" id="ARBA00023180"/>
    </source>
</evidence>
<evidence type="ECO:0000313" key="8">
    <source>
        <dbReference type="EMBL" id="MBK1875708.1"/>
    </source>
</evidence>
<dbReference type="Pfam" id="PF17164">
    <property type="entry name" value="DUF5122"/>
    <property type="match status" value="2"/>
</dbReference>
<feature type="domain" description="Immunoglobulin" evidence="7">
    <location>
        <begin position="791"/>
        <end position="867"/>
    </location>
</feature>
<dbReference type="Proteomes" id="UP000617628">
    <property type="component" value="Unassembled WGS sequence"/>
</dbReference>
<dbReference type="InterPro" id="IPR013431">
    <property type="entry name" value="Delta_60_rpt"/>
</dbReference>
<feature type="domain" description="Immunoglobulin subtype 2" evidence="6">
    <location>
        <begin position="797"/>
        <end position="855"/>
    </location>
</feature>